<feature type="compositionally biased region" description="Basic and acidic residues" evidence="7">
    <location>
        <begin position="441"/>
        <end position="458"/>
    </location>
</feature>
<dbReference type="PRINTS" id="PR00320">
    <property type="entry name" value="GPROTEINBRPT"/>
</dbReference>
<organism evidence="9 10">
    <name type="scientific">Pichia kluyveri</name>
    <name type="common">Yeast</name>
    <dbReference type="NCBI Taxonomy" id="36015"/>
    <lineage>
        <taxon>Eukaryota</taxon>
        <taxon>Fungi</taxon>
        <taxon>Dikarya</taxon>
        <taxon>Ascomycota</taxon>
        <taxon>Saccharomycotina</taxon>
        <taxon>Pichiomycetes</taxon>
        <taxon>Pichiales</taxon>
        <taxon>Pichiaceae</taxon>
        <taxon>Pichia</taxon>
    </lineage>
</organism>
<evidence type="ECO:0000256" key="4">
    <source>
        <dbReference type="ARBA" id="ARBA00022853"/>
    </source>
</evidence>
<dbReference type="InterPro" id="IPR036322">
    <property type="entry name" value="WD40_repeat_dom_sf"/>
</dbReference>
<dbReference type="AlphaFoldDB" id="A0AAV5R2H3"/>
<dbReference type="InterPro" id="IPR050459">
    <property type="entry name" value="WD_repeat_RBAP46/RBAP48/MSI1"/>
</dbReference>
<evidence type="ECO:0000256" key="2">
    <source>
        <dbReference type="ARBA" id="ARBA00022574"/>
    </source>
</evidence>
<dbReference type="EMBL" id="BTGB01000002">
    <property type="protein sequence ID" value="GMM45644.1"/>
    <property type="molecule type" value="Genomic_DNA"/>
</dbReference>
<comment type="subcellular location">
    <subcellularLocation>
        <location evidence="1">Nucleus</location>
    </subcellularLocation>
</comment>
<evidence type="ECO:0000256" key="5">
    <source>
        <dbReference type="ARBA" id="ARBA00023242"/>
    </source>
</evidence>
<dbReference type="Gene3D" id="2.130.10.10">
    <property type="entry name" value="YVTN repeat-like/Quinoprotein amine dehydrogenase"/>
    <property type="match status" value="1"/>
</dbReference>
<evidence type="ECO:0000313" key="10">
    <source>
        <dbReference type="Proteomes" id="UP001378960"/>
    </source>
</evidence>
<name>A0AAV5R2H3_PICKL</name>
<accession>A0AAV5R2H3</accession>
<dbReference type="PANTHER" id="PTHR22850">
    <property type="entry name" value="WD40 REPEAT FAMILY"/>
    <property type="match status" value="1"/>
</dbReference>
<dbReference type="Pfam" id="PF00400">
    <property type="entry name" value="WD40"/>
    <property type="match status" value="3"/>
</dbReference>
<evidence type="ECO:0000256" key="6">
    <source>
        <dbReference type="PROSITE-ProRule" id="PRU00221"/>
    </source>
</evidence>
<evidence type="ECO:0000256" key="1">
    <source>
        <dbReference type="ARBA" id="ARBA00004123"/>
    </source>
</evidence>
<protein>
    <recommendedName>
        <fullName evidence="8">Histone-binding protein RBBP4-like N-terminal domain-containing protein</fullName>
    </recommendedName>
</protein>
<gene>
    <name evidence="9" type="ORF">DAPK24_022190</name>
</gene>
<keyword evidence="10" id="KW-1185">Reference proteome</keyword>
<feature type="repeat" description="WD" evidence="6">
    <location>
        <begin position="387"/>
        <end position="419"/>
    </location>
</feature>
<dbReference type="SUPFAM" id="SSF50978">
    <property type="entry name" value="WD40 repeat-like"/>
    <property type="match status" value="1"/>
</dbReference>
<dbReference type="GO" id="GO:0006325">
    <property type="term" value="P:chromatin organization"/>
    <property type="evidence" value="ECO:0007669"/>
    <property type="project" value="UniProtKB-KW"/>
</dbReference>
<evidence type="ECO:0000259" key="8">
    <source>
        <dbReference type="Pfam" id="PF12265"/>
    </source>
</evidence>
<keyword evidence="5" id="KW-0539">Nucleus</keyword>
<comment type="caution">
    <text evidence="9">The sequence shown here is derived from an EMBL/GenBank/DDBJ whole genome shotgun (WGS) entry which is preliminary data.</text>
</comment>
<feature type="domain" description="Histone-binding protein RBBP4-like N-terminal" evidence="8">
    <location>
        <begin position="36"/>
        <end position="107"/>
    </location>
</feature>
<feature type="region of interest" description="Disordered" evidence="7">
    <location>
        <begin position="426"/>
        <end position="458"/>
    </location>
</feature>
<evidence type="ECO:0000256" key="3">
    <source>
        <dbReference type="ARBA" id="ARBA00022737"/>
    </source>
</evidence>
<dbReference type="SMART" id="SM00320">
    <property type="entry name" value="WD40"/>
    <property type="match status" value="6"/>
</dbReference>
<dbReference type="InterPro" id="IPR019775">
    <property type="entry name" value="WD40_repeat_CS"/>
</dbReference>
<keyword evidence="3" id="KW-0677">Repeat</keyword>
<keyword evidence="2 6" id="KW-0853">WD repeat</keyword>
<sequence length="458" mass="52521">MSLTETERPSNIATDSGFKANDIKEGYQMNEKILNEEYKIWKKTSPLLYDLLYTYSCDSPPLSIQWLNDFKTSINDNNEQYIEANLLMGTHSIKSQNFLKLVSICVPRTLSNDYKQSELQSNIPNSLLKSRQLRVVREWNHPGEVNKLKINKFNNFAASHTNSGDILLFDINDETCKTHKSTLKFHSKEGFGLEWNPHLNKKNLLLSSSEDCKIALWDINFEKLSNELKPSRIISSHENIVNDISWNKSMETVFASVSDDSSYQIHDLRLSTGPIVHITNAHHDPDSDNQFNFPINTVDFNTDIPSLFATGGSDNSIQIWDLRNPSIPLRRFSGHQAPVIGLKFHENYLLSSSIDNRVLIWDLNRLEEGEPDKRKSDYLDPCLSYMHGGHTGKINDADWHPVLENLMATCAEDGLLEIWRPAHLGDEYIEEEQEEEEAEKNEETKDGETKTDDVEMKD</sequence>
<keyword evidence="4" id="KW-0156">Chromatin regulator</keyword>
<dbReference type="PROSITE" id="PS50082">
    <property type="entry name" value="WD_REPEATS_2"/>
    <property type="match status" value="4"/>
</dbReference>
<feature type="compositionally biased region" description="Acidic residues" evidence="7">
    <location>
        <begin position="427"/>
        <end position="440"/>
    </location>
</feature>
<feature type="repeat" description="WD" evidence="6">
    <location>
        <begin position="332"/>
        <end position="364"/>
    </location>
</feature>
<dbReference type="InterPro" id="IPR001680">
    <property type="entry name" value="WD40_rpt"/>
</dbReference>
<proteinExistence type="predicted"/>
<dbReference type="InterPro" id="IPR015943">
    <property type="entry name" value="WD40/YVTN_repeat-like_dom_sf"/>
</dbReference>
<dbReference type="PROSITE" id="PS50294">
    <property type="entry name" value="WD_REPEATS_REGION"/>
    <property type="match status" value="1"/>
</dbReference>
<dbReference type="InterPro" id="IPR022052">
    <property type="entry name" value="Histone-bd_RBBP4-like_N"/>
</dbReference>
<feature type="repeat" description="WD" evidence="6">
    <location>
        <begin position="183"/>
        <end position="227"/>
    </location>
</feature>
<feature type="repeat" description="WD" evidence="6">
    <location>
        <begin position="295"/>
        <end position="324"/>
    </location>
</feature>
<evidence type="ECO:0000256" key="7">
    <source>
        <dbReference type="SAM" id="MobiDB-lite"/>
    </source>
</evidence>
<reference evidence="9 10" key="1">
    <citation type="journal article" date="2023" name="Elife">
        <title>Identification of key yeast species and microbe-microbe interactions impacting larval growth of Drosophila in the wild.</title>
        <authorList>
            <person name="Mure A."/>
            <person name="Sugiura Y."/>
            <person name="Maeda R."/>
            <person name="Honda K."/>
            <person name="Sakurai N."/>
            <person name="Takahashi Y."/>
            <person name="Watada M."/>
            <person name="Katoh T."/>
            <person name="Gotoh A."/>
            <person name="Gotoh Y."/>
            <person name="Taniguchi I."/>
            <person name="Nakamura K."/>
            <person name="Hayashi T."/>
            <person name="Katayama T."/>
            <person name="Uemura T."/>
            <person name="Hattori Y."/>
        </authorList>
    </citation>
    <scope>NUCLEOTIDE SEQUENCE [LARGE SCALE GENOMIC DNA]</scope>
    <source>
        <strain evidence="9 10">PK-24</strain>
    </source>
</reference>
<dbReference type="Pfam" id="PF12265">
    <property type="entry name" value="CAF1C_H4-bd"/>
    <property type="match status" value="1"/>
</dbReference>
<evidence type="ECO:0000313" key="9">
    <source>
        <dbReference type="EMBL" id="GMM45644.1"/>
    </source>
</evidence>
<dbReference type="InterPro" id="IPR020472">
    <property type="entry name" value="WD40_PAC1"/>
</dbReference>
<dbReference type="Proteomes" id="UP001378960">
    <property type="component" value="Unassembled WGS sequence"/>
</dbReference>
<dbReference type="PROSITE" id="PS00678">
    <property type="entry name" value="WD_REPEATS_1"/>
    <property type="match status" value="2"/>
</dbReference>
<dbReference type="GO" id="GO:0005634">
    <property type="term" value="C:nucleus"/>
    <property type="evidence" value="ECO:0007669"/>
    <property type="project" value="UniProtKB-SubCell"/>
</dbReference>